<keyword evidence="10" id="KW-1185">Reference proteome</keyword>
<evidence type="ECO:0000256" key="4">
    <source>
        <dbReference type="ARBA" id="ARBA00022729"/>
    </source>
</evidence>
<evidence type="ECO:0000256" key="6">
    <source>
        <dbReference type="ARBA" id="ARBA00022837"/>
    </source>
</evidence>
<evidence type="ECO:0000256" key="1">
    <source>
        <dbReference type="ARBA" id="ARBA00001913"/>
    </source>
</evidence>
<dbReference type="PANTHER" id="PTHR42693:SF42">
    <property type="entry name" value="ARYLSULFATASE G"/>
    <property type="match status" value="1"/>
</dbReference>
<dbReference type="InterPro" id="IPR017850">
    <property type="entry name" value="Alkaline_phosphatase_core_sf"/>
</dbReference>
<dbReference type="InterPro" id="IPR050738">
    <property type="entry name" value="Sulfatase"/>
</dbReference>
<dbReference type="GO" id="GO:0046872">
    <property type="term" value="F:metal ion binding"/>
    <property type="evidence" value="ECO:0007669"/>
    <property type="project" value="UniProtKB-KW"/>
</dbReference>
<gene>
    <name evidence="9" type="ORF">SAMN04489797_1732</name>
</gene>
<feature type="domain" description="Sulfatase N-terminal" evidence="8">
    <location>
        <begin position="39"/>
        <end position="379"/>
    </location>
</feature>
<evidence type="ECO:0000313" key="10">
    <source>
        <dbReference type="Proteomes" id="UP000198963"/>
    </source>
</evidence>
<dbReference type="PROSITE" id="PS00149">
    <property type="entry name" value="SULFATASE_2"/>
    <property type="match status" value="1"/>
</dbReference>
<keyword evidence="6" id="KW-0106">Calcium</keyword>
<dbReference type="SUPFAM" id="SSF53649">
    <property type="entry name" value="Alkaline phosphatase-like"/>
    <property type="match status" value="1"/>
</dbReference>
<dbReference type="CDD" id="cd16144">
    <property type="entry name" value="ARS_like"/>
    <property type="match status" value="1"/>
</dbReference>
<dbReference type="GO" id="GO:0004065">
    <property type="term" value="F:arylsulfatase activity"/>
    <property type="evidence" value="ECO:0007669"/>
    <property type="project" value="TreeGrafter"/>
</dbReference>
<dbReference type="EMBL" id="LT629774">
    <property type="protein sequence ID" value="SDS49892.1"/>
    <property type="molecule type" value="Genomic_DNA"/>
</dbReference>
<dbReference type="Gene3D" id="3.30.1120.10">
    <property type="match status" value="1"/>
</dbReference>
<comment type="cofactor">
    <cofactor evidence="1">
        <name>Ca(2+)</name>
        <dbReference type="ChEBI" id="CHEBI:29108"/>
    </cofactor>
</comment>
<feature type="compositionally biased region" description="Polar residues" evidence="7">
    <location>
        <begin position="523"/>
        <end position="535"/>
    </location>
</feature>
<evidence type="ECO:0000256" key="5">
    <source>
        <dbReference type="ARBA" id="ARBA00022801"/>
    </source>
</evidence>
<dbReference type="InterPro" id="IPR000917">
    <property type="entry name" value="Sulfatase_N"/>
</dbReference>
<dbReference type="Pfam" id="PF00884">
    <property type="entry name" value="Sulfatase"/>
    <property type="match status" value="1"/>
</dbReference>
<dbReference type="STRING" id="1249933.SAMN04489797_1732"/>
<comment type="similarity">
    <text evidence="2">Belongs to the sulfatase family.</text>
</comment>
<dbReference type="InterPro" id="IPR024607">
    <property type="entry name" value="Sulfatase_CS"/>
</dbReference>
<organism evidence="9 10">
    <name type="scientific">Winogradskyella sediminis</name>
    <dbReference type="NCBI Taxonomy" id="1382466"/>
    <lineage>
        <taxon>Bacteria</taxon>
        <taxon>Pseudomonadati</taxon>
        <taxon>Bacteroidota</taxon>
        <taxon>Flavobacteriia</taxon>
        <taxon>Flavobacteriales</taxon>
        <taxon>Flavobacteriaceae</taxon>
        <taxon>Winogradskyella</taxon>
    </lineage>
</organism>
<evidence type="ECO:0000256" key="7">
    <source>
        <dbReference type="SAM" id="MobiDB-lite"/>
    </source>
</evidence>
<dbReference type="PROSITE" id="PS51257">
    <property type="entry name" value="PROKAR_LIPOPROTEIN"/>
    <property type="match status" value="1"/>
</dbReference>
<evidence type="ECO:0000313" key="9">
    <source>
        <dbReference type="EMBL" id="SDS49892.1"/>
    </source>
</evidence>
<feature type="region of interest" description="Disordered" evidence="7">
    <location>
        <begin position="515"/>
        <end position="535"/>
    </location>
</feature>
<dbReference type="Gene3D" id="3.40.720.10">
    <property type="entry name" value="Alkaline Phosphatase, subunit A"/>
    <property type="match status" value="1"/>
</dbReference>
<keyword evidence="5" id="KW-0378">Hydrolase</keyword>
<dbReference type="Proteomes" id="UP000198963">
    <property type="component" value="Chromosome I"/>
</dbReference>
<name>A0A1H1SPI1_9FLAO</name>
<evidence type="ECO:0000259" key="8">
    <source>
        <dbReference type="Pfam" id="PF00884"/>
    </source>
</evidence>
<reference evidence="9 10" key="1">
    <citation type="submission" date="2016-10" db="EMBL/GenBank/DDBJ databases">
        <authorList>
            <person name="Varghese N."/>
            <person name="Submissions S."/>
        </authorList>
    </citation>
    <scope>NUCLEOTIDE SEQUENCE [LARGE SCALE GENOMIC DNA]</scope>
    <source>
        <strain evidence="9 10">RHA_55</strain>
    </source>
</reference>
<dbReference type="RefSeq" id="WP_092446184.1">
    <property type="nucleotide sequence ID" value="NZ_LT629774.1"/>
</dbReference>
<protein>
    <submittedName>
        <fullName evidence="9">Arylsulfatase A</fullName>
    </submittedName>
</protein>
<accession>A0A1H1SPI1</accession>
<sequence length="535" mass="60310">MKLNHSTLFRLVSCLCFTAFIGCKDKATNSPEEVKTKKPNIVFILADDLGAHDLSFAGSKYYETPNIDALASEGVEFSQGYAAAQVCSPSRASILTGQYTPRHGVTDWIGAASGQDWAEYYNSKVAPPEYSHYIPDERITIAEALKEGGYKTFFAGKWHTGAEPHSPENNGFDINIGGWEVGGPKGGYYAPWKNPKLDYKYEGENLTKRLALETADFIAENKDEPFFAFLSFYAVHGPIQTTEAKWRKYRDKAEAQGIPESGFEMERNLPIRTVQDNPIYAGLIESMDDAIGVVLDKLKALGLDENTIIVFTSDNGGVASGDAFSTTNFPLRGGKGYQWEGGIREPYLIKAPMIKNTANVVDYPVSGIDFYPTLLELTGLNKPEDHIIDGVSLVPLLKGESVNKRALYWHYPHYGNQGGEPVSIIRKDHWKLIHYWEDRHDELYNLDTDPGEANDLSAEKEAITTQMKNELFTFLESVDARFPENNASYDEEKAKQLYENRKTKMKERLEKQRKEFLNKEFDPNNNWYDSNLTKD</sequence>
<evidence type="ECO:0000256" key="2">
    <source>
        <dbReference type="ARBA" id="ARBA00008779"/>
    </source>
</evidence>
<dbReference type="AlphaFoldDB" id="A0A1H1SPI1"/>
<keyword evidence="4" id="KW-0732">Signal</keyword>
<evidence type="ECO:0000256" key="3">
    <source>
        <dbReference type="ARBA" id="ARBA00022723"/>
    </source>
</evidence>
<keyword evidence="3" id="KW-0479">Metal-binding</keyword>
<dbReference type="PANTHER" id="PTHR42693">
    <property type="entry name" value="ARYLSULFATASE FAMILY MEMBER"/>
    <property type="match status" value="1"/>
</dbReference>
<proteinExistence type="inferred from homology"/>